<dbReference type="Proteomes" id="UP000320762">
    <property type="component" value="Unassembled WGS sequence"/>
</dbReference>
<feature type="transmembrane region" description="Helical" evidence="2">
    <location>
        <begin position="20"/>
        <end position="43"/>
    </location>
</feature>
<gene>
    <name evidence="3" type="ORF">BD626DRAFT_570762</name>
</gene>
<organism evidence="3 4">
    <name type="scientific">Schizophyllum amplum</name>
    <dbReference type="NCBI Taxonomy" id="97359"/>
    <lineage>
        <taxon>Eukaryota</taxon>
        <taxon>Fungi</taxon>
        <taxon>Dikarya</taxon>
        <taxon>Basidiomycota</taxon>
        <taxon>Agaricomycotina</taxon>
        <taxon>Agaricomycetes</taxon>
        <taxon>Agaricomycetidae</taxon>
        <taxon>Agaricales</taxon>
        <taxon>Schizophyllaceae</taxon>
        <taxon>Schizophyllum</taxon>
    </lineage>
</organism>
<dbReference type="EMBL" id="VDMD01000016">
    <property type="protein sequence ID" value="TRM61559.1"/>
    <property type="molecule type" value="Genomic_DNA"/>
</dbReference>
<accession>A0A550C9S9</accession>
<keyword evidence="4" id="KW-1185">Reference proteome</keyword>
<dbReference type="OrthoDB" id="3259206at2759"/>
<comment type="caution">
    <text evidence="3">The sequence shown here is derived from an EMBL/GenBank/DDBJ whole genome shotgun (WGS) entry which is preliminary data.</text>
</comment>
<sequence>MSAAYPILQEGVRTLQGNLIQVGIGLLVYGIQAALTIGAFAALAHQPGPTRMLTAIVSTLFISSTVGITLHTFSHVRHTPLYPGGTAGLQFDALAIVVGVNIRLNSLISDAIVLWRAWIMCKSKRWIRVVLLLCMGGNIVGVILDYALLYDGTTADKSLLVPTILATNLVATLVVGAQAWLYRRDMTSLMERRSRTSGAESVLLLVLESGCVYCGGLTIYLAVSLTIPEVADILTVAIDFYSAIYATSVILIVTTRKSDVVRESLVDTHSSEPLAFAAPQRREAADVLLDSLRTSSDSIRVVPGTPLSGDMHPGREDMALQPGPSLRSPTIMG</sequence>
<dbReference type="AlphaFoldDB" id="A0A550C9S9"/>
<feature type="region of interest" description="Disordered" evidence="1">
    <location>
        <begin position="304"/>
        <end position="333"/>
    </location>
</feature>
<keyword evidence="2" id="KW-0812">Transmembrane</keyword>
<feature type="transmembrane region" description="Helical" evidence="2">
    <location>
        <begin position="93"/>
        <end position="114"/>
    </location>
</feature>
<proteinExistence type="predicted"/>
<evidence type="ECO:0000256" key="2">
    <source>
        <dbReference type="SAM" id="Phobius"/>
    </source>
</evidence>
<keyword evidence="2" id="KW-1133">Transmembrane helix</keyword>
<name>A0A550C9S9_9AGAR</name>
<evidence type="ECO:0000313" key="3">
    <source>
        <dbReference type="EMBL" id="TRM61559.1"/>
    </source>
</evidence>
<feature type="transmembrane region" description="Helical" evidence="2">
    <location>
        <begin position="233"/>
        <end position="253"/>
    </location>
</feature>
<feature type="transmembrane region" description="Helical" evidence="2">
    <location>
        <begin position="202"/>
        <end position="227"/>
    </location>
</feature>
<evidence type="ECO:0000313" key="4">
    <source>
        <dbReference type="Proteomes" id="UP000320762"/>
    </source>
</evidence>
<feature type="transmembrane region" description="Helical" evidence="2">
    <location>
        <begin position="126"/>
        <end position="147"/>
    </location>
</feature>
<reference evidence="3 4" key="1">
    <citation type="journal article" date="2019" name="New Phytol.">
        <title>Comparative genomics reveals unique wood-decay strategies and fruiting body development in the Schizophyllaceae.</title>
        <authorList>
            <person name="Almasi E."/>
            <person name="Sahu N."/>
            <person name="Krizsan K."/>
            <person name="Balint B."/>
            <person name="Kovacs G.M."/>
            <person name="Kiss B."/>
            <person name="Cseklye J."/>
            <person name="Drula E."/>
            <person name="Henrissat B."/>
            <person name="Nagy I."/>
            <person name="Chovatia M."/>
            <person name="Adam C."/>
            <person name="LaButti K."/>
            <person name="Lipzen A."/>
            <person name="Riley R."/>
            <person name="Grigoriev I.V."/>
            <person name="Nagy L.G."/>
        </authorList>
    </citation>
    <scope>NUCLEOTIDE SEQUENCE [LARGE SCALE GENOMIC DNA]</scope>
    <source>
        <strain evidence="3 4">NL-1724</strain>
    </source>
</reference>
<feature type="transmembrane region" description="Helical" evidence="2">
    <location>
        <begin position="55"/>
        <end position="73"/>
    </location>
</feature>
<keyword evidence="2" id="KW-0472">Membrane</keyword>
<feature type="transmembrane region" description="Helical" evidence="2">
    <location>
        <begin position="159"/>
        <end position="181"/>
    </location>
</feature>
<evidence type="ECO:0000256" key="1">
    <source>
        <dbReference type="SAM" id="MobiDB-lite"/>
    </source>
</evidence>
<protein>
    <submittedName>
        <fullName evidence="3">Uncharacterized protein</fullName>
    </submittedName>
</protein>